<dbReference type="SUPFAM" id="SSF49313">
    <property type="entry name" value="Cadherin-like"/>
    <property type="match status" value="1"/>
</dbReference>
<evidence type="ECO:0000313" key="2">
    <source>
        <dbReference type="EMBL" id="MDR5900313.1"/>
    </source>
</evidence>
<feature type="domain" description="Cadherin" evidence="1">
    <location>
        <begin position="1001"/>
        <end position="1085"/>
    </location>
</feature>
<dbReference type="InterPro" id="IPR015919">
    <property type="entry name" value="Cadherin-like_sf"/>
</dbReference>
<keyword evidence="3" id="KW-1185">Reference proteome</keyword>
<organism evidence="2 3">
    <name type="scientific">Vreelandella vilamensis</name>
    <dbReference type="NCBI Taxonomy" id="531309"/>
    <lineage>
        <taxon>Bacteria</taxon>
        <taxon>Pseudomonadati</taxon>
        <taxon>Pseudomonadota</taxon>
        <taxon>Gammaproteobacteria</taxon>
        <taxon>Oceanospirillales</taxon>
        <taxon>Halomonadaceae</taxon>
        <taxon>Vreelandella</taxon>
    </lineage>
</organism>
<dbReference type="InterPro" id="IPR002126">
    <property type="entry name" value="Cadherin-like_dom"/>
</dbReference>
<gene>
    <name evidence="2" type="ORF">QC823_15195</name>
</gene>
<name>A0ABU1H9Y0_9GAMM</name>
<accession>A0ABU1H9Y0</accession>
<reference evidence="2 3" key="1">
    <citation type="submission" date="2023-04" db="EMBL/GenBank/DDBJ databases">
        <title>A long-awaited taxogenomic arrangement of the family Halomonadaceae.</title>
        <authorList>
            <person name="De La Haba R."/>
            <person name="Chuvochina M."/>
            <person name="Wittouck S."/>
            <person name="Arahal D.R."/>
            <person name="Sanchez-Porro C."/>
            <person name="Hugenholtz P."/>
            <person name="Ventosa A."/>
        </authorList>
    </citation>
    <scope>NUCLEOTIDE SEQUENCE [LARGE SCALE GENOMIC DNA]</scope>
    <source>
        <strain evidence="2 3">DSM 21020</strain>
    </source>
</reference>
<dbReference type="Proteomes" id="UP001254564">
    <property type="component" value="Unassembled WGS sequence"/>
</dbReference>
<dbReference type="RefSeq" id="WP_309657191.1">
    <property type="nucleotide sequence ID" value="NZ_JARWAN010000036.1"/>
</dbReference>
<dbReference type="PROSITE" id="PS50268">
    <property type="entry name" value="CADHERIN_2"/>
    <property type="match status" value="1"/>
</dbReference>
<dbReference type="EMBL" id="JARWAN010000036">
    <property type="protein sequence ID" value="MDR5900313.1"/>
    <property type="molecule type" value="Genomic_DNA"/>
</dbReference>
<sequence>MLTASTDRLEGTADNDKYEAYLSQNPMAGGVSNTLSSADRIDGGDGNDSLYAEVIPEFFGVNGGNQIDIQPTISDVENIEFEARDLNAQAGGTVTVDAKNITGVNNIGSTQSDADLVIENLTTLDDNGSARNTEDLTISMNHTDNFNSDGDASDLTVYFDEDYLLSGQSTSVSQANYWLLDEDSEDYLNAPLLNVERNGVSLTIDGTPVVIEMDADVAAAADTWVSYAAALQARIDEMVANGETILEDITVEVDENNLDSTFNDAGIEVDIPAITLIDAQGRDLVPTGFVTPEDATGRFDIYGDFDNVVSENTQDPITVNADLHKVGREGEGGNLLIGGKSQSETEGKGIEVFNIDVLGDESKLSNLGQIASTNGALRTVNIATAAEFVAGETHASLTVRGEGNTQGSAATPFGGTVDMINATEFLGDLTIGNETAASNVNTLNATGGGDVNFTADITAEGVYNYTTGAGTDTVSVSLDTDAIDTIGTSLTINTGNGDDAVILNGTGLGSQATMAELENVTINTGAGADKVDVVEEVRTYINAGSESDFVEFAGGDSGVWTFGQSTGAQVFGERVLYEAELTVTFAGFESTVTVETDAAGNYVADQLTINAAIKEAIAQNPELNRLLEVTDLDGTQQIMVESTVGGENDLAVDIFQPTLVENNADSGEVNVPNDTLSAFVQGLIDTTNLNSDALENAAEVVAEFQNAALNGHLDNTGAGGNAENDYSGFSAGTSTDGGAANASVVNMGTGSNDLLVMDSNDASANVLEVTSSFGKVSVVNFHDDSPNDVTDINQVGNHALDFTTFLNNQVDPSTNQQNNQQSAQAINVTLNTNAQLANSPASTGVALANSVNMLNFDGTVANNDVSWSDLNAANLVAALNGDTTDVVGGLVDGSLDAASNTTNLIGNTQQHIVMVENDQNVGEYKVFSLTSTVDADTDTTDGEFDAGSAQLLGTMDFGQSINFNLVGSEAWEANYADLLAGIEGSTEAPTGPTQPTNEVPTITAETFEVAEDAADGDVVGTITASDADGSITNFAIDSGNVDVDGDGTAAFSIASNGEITVADADDLVADGANDPFNLSVTVTDNEGA</sequence>
<feature type="non-terminal residue" evidence="2">
    <location>
        <position position="1088"/>
    </location>
</feature>
<dbReference type="CDD" id="cd11304">
    <property type="entry name" value="Cadherin_repeat"/>
    <property type="match status" value="1"/>
</dbReference>
<dbReference type="Gene3D" id="2.60.40.60">
    <property type="entry name" value="Cadherins"/>
    <property type="match status" value="1"/>
</dbReference>
<proteinExistence type="predicted"/>
<evidence type="ECO:0000313" key="3">
    <source>
        <dbReference type="Proteomes" id="UP001254564"/>
    </source>
</evidence>
<protein>
    <submittedName>
        <fullName evidence="2">Cadherin repeat domain-containing protein</fullName>
    </submittedName>
</protein>
<evidence type="ECO:0000259" key="1">
    <source>
        <dbReference type="PROSITE" id="PS50268"/>
    </source>
</evidence>
<comment type="caution">
    <text evidence="2">The sequence shown here is derived from an EMBL/GenBank/DDBJ whole genome shotgun (WGS) entry which is preliminary data.</text>
</comment>